<dbReference type="EMBL" id="MCGR01000137">
    <property type="protein sequence ID" value="ORY41189.1"/>
    <property type="molecule type" value="Genomic_DNA"/>
</dbReference>
<feature type="compositionally biased region" description="Low complexity" evidence="2">
    <location>
        <begin position="256"/>
        <end position="265"/>
    </location>
</feature>
<dbReference type="InParanoid" id="A0A1Y2C2E5"/>
<dbReference type="CDD" id="cd16653">
    <property type="entry name" value="RING-like_Rtf2"/>
    <property type="match status" value="1"/>
</dbReference>
<dbReference type="InterPro" id="IPR027799">
    <property type="entry name" value="Rtf2_RING-finger"/>
</dbReference>
<dbReference type="PANTHER" id="PTHR12775">
    <property type="entry name" value="PROTEIN C20ORF43 HOMOLOG"/>
    <property type="match status" value="1"/>
</dbReference>
<gene>
    <name evidence="3" type="ORF">BCR35DRAFT_273183</name>
</gene>
<dbReference type="AlphaFoldDB" id="A0A1Y2C2E5"/>
<comment type="caution">
    <text evidence="3">The sequence shown here is derived from an EMBL/GenBank/DDBJ whole genome shotgun (WGS) entry which is preliminary data.</text>
</comment>
<comment type="similarity">
    <text evidence="1">Belongs to the rtf2 family.</text>
</comment>
<dbReference type="GO" id="GO:0006274">
    <property type="term" value="P:DNA replication termination"/>
    <property type="evidence" value="ECO:0007669"/>
    <property type="project" value="TreeGrafter"/>
</dbReference>
<feature type="region of interest" description="Disordered" evidence="2">
    <location>
        <begin position="1"/>
        <end position="26"/>
    </location>
</feature>
<evidence type="ECO:0000256" key="1">
    <source>
        <dbReference type="ARBA" id="ARBA00009885"/>
    </source>
</evidence>
<name>A0A1Y2C2E5_9BASI</name>
<sequence length="345" mass="37275">MGGDGGSIPTRSDLIKTKRTRNPLAEQKQNARQLWSFCALSKQPLRAPIVSCPLGKLYNKEAVISYLLNPPSATESSPFGNDGILVASHIRNLKDLTTLRLTPNPSLATATAAQELDASNNLGTQEEHRAALFVCPISLREMNGTIKFVYRKPCGCVMSESSVREMRKLGAEGGDEVDTHVCPVDGARDDKDEEWVTLNPAGEEAEDMKELWEARKIKEKEEKKAAKDRKRKEGPSTNGKDKDKSTVEPSTKKAKTSLSSAPAPAVKAGSSVPLLSATLAAKIAEQKKAHSPAVASLYAKKGGDANHVSSAPYPFACELELTCPPSQDADGRSNWMTRGAFTHYA</sequence>
<dbReference type="Pfam" id="PF04641">
    <property type="entry name" value="Rtf2"/>
    <property type="match status" value="1"/>
</dbReference>
<feature type="region of interest" description="Disordered" evidence="2">
    <location>
        <begin position="177"/>
        <end position="209"/>
    </location>
</feature>
<evidence type="ECO:0000313" key="3">
    <source>
        <dbReference type="EMBL" id="ORY41189.1"/>
    </source>
</evidence>
<feature type="compositionally biased region" description="Basic and acidic residues" evidence="2">
    <location>
        <begin position="221"/>
        <end position="246"/>
    </location>
</feature>
<protein>
    <submittedName>
        <fullName evidence="3">Rtf2 RING-finger-domain-containing protein</fullName>
    </submittedName>
</protein>
<evidence type="ECO:0000313" key="4">
    <source>
        <dbReference type="Proteomes" id="UP000193467"/>
    </source>
</evidence>
<dbReference type="PANTHER" id="PTHR12775:SF0">
    <property type="entry name" value="REPLICATION TERMINATION FACTOR 2"/>
    <property type="match status" value="1"/>
</dbReference>
<dbReference type="InterPro" id="IPR006735">
    <property type="entry name" value="Rtf2"/>
</dbReference>
<feature type="region of interest" description="Disordered" evidence="2">
    <location>
        <begin position="221"/>
        <end position="269"/>
    </location>
</feature>
<dbReference type="OrthoDB" id="247013at2759"/>
<dbReference type="Proteomes" id="UP000193467">
    <property type="component" value="Unassembled WGS sequence"/>
</dbReference>
<keyword evidence="4" id="KW-1185">Reference proteome</keyword>
<organism evidence="3 4">
    <name type="scientific">Leucosporidium creatinivorum</name>
    <dbReference type="NCBI Taxonomy" id="106004"/>
    <lineage>
        <taxon>Eukaryota</taxon>
        <taxon>Fungi</taxon>
        <taxon>Dikarya</taxon>
        <taxon>Basidiomycota</taxon>
        <taxon>Pucciniomycotina</taxon>
        <taxon>Microbotryomycetes</taxon>
        <taxon>Leucosporidiales</taxon>
        <taxon>Leucosporidium</taxon>
    </lineage>
</organism>
<dbReference type="STRING" id="106004.A0A1Y2C2E5"/>
<proteinExistence type="inferred from homology"/>
<reference evidence="3 4" key="1">
    <citation type="submission" date="2016-07" db="EMBL/GenBank/DDBJ databases">
        <title>Pervasive Adenine N6-methylation of Active Genes in Fungi.</title>
        <authorList>
            <consortium name="DOE Joint Genome Institute"/>
            <person name="Mondo S.J."/>
            <person name="Dannebaum R.O."/>
            <person name="Kuo R.C."/>
            <person name="Labutti K."/>
            <person name="Haridas S."/>
            <person name="Kuo A."/>
            <person name="Salamov A."/>
            <person name="Ahrendt S.R."/>
            <person name="Lipzen A."/>
            <person name="Sullivan W."/>
            <person name="Andreopoulos W.B."/>
            <person name="Clum A."/>
            <person name="Lindquist E."/>
            <person name="Daum C."/>
            <person name="Ramamoorthy G.K."/>
            <person name="Gryganskyi A."/>
            <person name="Culley D."/>
            <person name="Magnuson J.K."/>
            <person name="James T.Y."/>
            <person name="O'Malley M.A."/>
            <person name="Stajich J.E."/>
            <person name="Spatafora J.W."/>
            <person name="Visel A."/>
            <person name="Grigoriev I.V."/>
        </authorList>
    </citation>
    <scope>NUCLEOTIDE SEQUENCE [LARGE SCALE GENOMIC DNA]</scope>
    <source>
        <strain evidence="3 4">62-1032</strain>
    </source>
</reference>
<accession>A0A1Y2C2E5</accession>
<dbReference type="GO" id="GO:0005634">
    <property type="term" value="C:nucleus"/>
    <property type="evidence" value="ECO:0007669"/>
    <property type="project" value="TreeGrafter"/>
</dbReference>
<evidence type="ECO:0000256" key="2">
    <source>
        <dbReference type="SAM" id="MobiDB-lite"/>
    </source>
</evidence>